<dbReference type="GO" id="GO:0004190">
    <property type="term" value="F:aspartic-type endopeptidase activity"/>
    <property type="evidence" value="ECO:0007669"/>
    <property type="project" value="InterPro"/>
</dbReference>
<dbReference type="InterPro" id="IPR021109">
    <property type="entry name" value="Peptidase_aspartic_dom_sf"/>
</dbReference>
<feature type="domain" description="Peptidase A2" evidence="2">
    <location>
        <begin position="37"/>
        <end position="75"/>
    </location>
</feature>
<evidence type="ECO:0000313" key="3">
    <source>
        <dbReference type="EMBL" id="QNO52349.1"/>
    </source>
</evidence>
<protein>
    <recommendedName>
        <fullName evidence="2">Peptidase A2 domain-containing protein</fullName>
    </recommendedName>
</protein>
<dbReference type="Gene3D" id="2.40.70.10">
    <property type="entry name" value="Acid Proteases"/>
    <property type="match status" value="1"/>
</dbReference>
<evidence type="ECO:0000256" key="1">
    <source>
        <dbReference type="ARBA" id="ARBA00022801"/>
    </source>
</evidence>
<evidence type="ECO:0000259" key="2">
    <source>
        <dbReference type="PROSITE" id="PS50175"/>
    </source>
</evidence>
<reference evidence="3" key="1">
    <citation type="submission" date="2020-06" db="EMBL/GenBank/DDBJ databases">
        <title>Unique genomic features of the anaerobic methanotrophic archaea.</title>
        <authorList>
            <person name="Chadwick G.L."/>
            <person name="Skennerton C.T."/>
            <person name="Laso-Perez R."/>
            <person name="Leu A.O."/>
            <person name="Speth D.R."/>
            <person name="Yu H."/>
            <person name="Morgan-Lang C."/>
            <person name="Hatzenpichler R."/>
            <person name="Goudeau D."/>
            <person name="Malmstrom R."/>
            <person name="Brazelton W.J."/>
            <person name="Woyke T."/>
            <person name="Hallam S.J."/>
            <person name="Tyson G.W."/>
            <person name="Wegener G."/>
            <person name="Boetius A."/>
            <person name="Orphan V."/>
        </authorList>
    </citation>
    <scope>NUCLEOTIDE SEQUENCE</scope>
</reference>
<organism evidence="3">
    <name type="scientific">Candidatus Methanophagaceae archaeon ANME-1 ERB6</name>
    <dbReference type="NCBI Taxonomy" id="2759912"/>
    <lineage>
        <taxon>Archaea</taxon>
        <taxon>Methanobacteriati</taxon>
        <taxon>Methanobacteriota</taxon>
        <taxon>Stenosarchaea group</taxon>
        <taxon>Methanomicrobia</taxon>
        <taxon>Candidatus Methanophagales</taxon>
        <taxon>Candidatus Methanophagaceae</taxon>
    </lineage>
</organism>
<dbReference type="AlphaFoldDB" id="A0A7G9YWG5"/>
<dbReference type="SUPFAM" id="SSF50630">
    <property type="entry name" value="Acid proteases"/>
    <property type="match status" value="1"/>
</dbReference>
<proteinExistence type="predicted"/>
<accession>A0A7G9YWG5</accession>
<dbReference type="GO" id="GO:0006508">
    <property type="term" value="P:proteolysis"/>
    <property type="evidence" value="ECO:0007669"/>
    <property type="project" value="InterPro"/>
</dbReference>
<dbReference type="EMBL" id="MT631508">
    <property type="protein sequence ID" value="QNO52349.1"/>
    <property type="molecule type" value="Genomic_DNA"/>
</dbReference>
<dbReference type="PROSITE" id="PS50175">
    <property type="entry name" value="ASP_PROT_RETROV"/>
    <property type="match status" value="1"/>
</dbReference>
<sequence length="144" mass="16369">MTLITFPYREEQSKILGRIYRPVARVKLKSENEWYPSWMYIDSGADITLIPRSVGDLLGFEVERERIVDISGVGGGNVPVIIKEIMIDIGGGIFDARVAWALIEDVPPLLGRMDVFLIFEAIFKEWEKVVVFNKRGVKKEAIGR</sequence>
<dbReference type="InterPro" id="IPR001995">
    <property type="entry name" value="Peptidase_A2_cat"/>
</dbReference>
<name>A0A7G9YWG5_9EURY</name>
<gene>
    <name evidence="3" type="ORF">CJELADDK_00028</name>
</gene>
<keyword evidence="1" id="KW-0378">Hydrolase</keyword>